<dbReference type="InterPro" id="IPR029787">
    <property type="entry name" value="Nucleotide_cyclase"/>
</dbReference>
<accession>A0ABQ3Y9L4</accession>
<feature type="domain" description="EAL" evidence="2">
    <location>
        <begin position="506"/>
        <end position="763"/>
    </location>
</feature>
<feature type="transmembrane region" description="Helical" evidence="1">
    <location>
        <begin position="104"/>
        <end position="124"/>
    </location>
</feature>
<dbReference type="EMBL" id="BOMI01000106">
    <property type="protein sequence ID" value="GID76679.1"/>
    <property type="molecule type" value="Genomic_DNA"/>
</dbReference>
<dbReference type="InterPro" id="IPR043128">
    <property type="entry name" value="Rev_trsase/Diguanyl_cyclase"/>
</dbReference>
<dbReference type="InterPro" id="IPR052155">
    <property type="entry name" value="Biofilm_reg_signaling"/>
</dbReference>
<feature type="transmembrane region" description="Helical" evidence="1">
    <location>
        <begin position="269"/>
        <end position="287"/>
    </location>
</feature>
<dbReference type="Proteomes" id="UP000609879">
    <property type="component" value="Unassembled WGS sequence"/>
</dbReference>
<feature type="transmembrane region" description="Helical" evidence="1">
    <location>
        <begin position="136"/>
        <end position="157"/>
    </location>
</feature>
<sequence length="769" mass="81658">MTEAVKPAAIRAGGGAPAPLLVAAAATLAVAVWLVVRDPADVVYGYLGGPVALAAAVFSLQRLGSTVVLPRVVRAFWRQLGHAAFILLIGSSTALALANNNAGMSLYVAVPLLTGVLWAMSAFARLPMGDRTPLGWARVLLDGATVAVAGALVFWYVVLSYALPGADLVTRAAAGVVGVAGLLCLVVIGKAAARPDAPVDSLSLRILTTAPMVAVALAVLLIAGNDTFRLILSVLGSPLVALSFTAAAYRQRRVHLRTAVLTVRGRRSIYELLPFAAVLATAALVTAVSAQEMAGRERAVIVGAVLIAALVVLRQLLGLRENRQLVAGLQTQQAQLERLAMTDPLSGLANRTRFTTVLAERLAGHRPATVLLIDIDDFKTINDTMGPAVGDQLLYQIAQRLRAAAKEGELPARLGGDEFAVLLDVEEPASAEATAGNILAVLSEPFRVGEHHLLAHASLGIAIAGPGDTADELLRNADIAMYAAKEGGKAAWTRFEPRMRADVVSHARLGSELHNAIIRRELYLLYQPVFDIVTGRLHGAEALVRWKHPVRGFVSPGDFIPVAERSGLIVRLGSWVLREACEQLSRWRREHGDGAIKAINVNVAVRQLREPGFVDEVAAVLSETGLLPQNLVLEVTESSVADGRQVRETLHALHEMGVRLALDDFGTGQSSLSLLRAFPVDVLKLDKSFVDGITDGEDRGRLAVAAAVAQLAEYLQLSAVAEGIESQEQMDRLREMGYRLGQGFFMAKPLPAEEAGALMAAPAPVMHVA</sequence>
<gene>
    <name evidence="4" type="ORF">Ade02nite_53200</name>
</gene>
<evidence type="ECO:0000259" key="2">
    <source>
        <dbReference type="PROSITE" id="PS50883"/>
    </source>
</evidence>
<dbReference type="InterPro" id="IPR000160">
    <property type="entry name" value="GGDEF_dom"/>
</dbReference>
<evidence type="ECO:0000256" key="1">
    <source>
        <dbReference type="SAM" id="Phobius"/>
    </source>
</evidence>
<dbReference type="PROSITE" id="PS50883">
    <property type="entry name" value="EAL"/>
    <property type="match status" value="1"/>
</dbReference>
<keyword evidence="5" id="KW-1185">Reference proteome</keyword>
<organism evidence="4 5">
    <name type="scientific">Paractinoplanes deccanensis</name>
    <dbReference type="NCBI Taxonomy" id="113561"/>
    <lineage>
        <taxon>Bacteria</taxon>
        <taxon>Bacillati</taxon>
        <taxon>Actinomycetota</taxon>
        <taxon>Actinomycetes</taxon>
        <taxon>Micromonosporales</taxon>
        <taxon>Micromonosporaceae</taxon>
        <taxon>Paractinoplanes</taxon>
    </lineage>
</organism>
<feature type="transmembrane region" description="Helical" evidence="1">
    <location>
        <begin position="169"/>
        <end position="192"/>
    </location>
</feature>
<dbReference type="SUPFAM" id="SSF141868">
    <property type="entry name" value="EAL domain-like"/>
    <property type="match status" value="1"/>
</dbReference>
<dbReference type="SUPFAM" id="SSF55073">
    <property type="entry name" value="Nucleotide cyclase"/>
    <property type="match status" value="1"/>
</dbReference>
<dbReference type="PANTHER" id="PTHR44757:SF2">
    <property type="entry name" value="BIOFILM ARCHITECTURE MAINTENANCE PROTEIN MBAA"/>
    <property type="match status" value="1"/>
</dbReference>
<feature type="transmembrane region" description="Helical" evidence="1">
    <location>
        <begin position="12"/>
        <end position="36"/>
    </location>
</feature>
<feature type="transmembrane region" description="Helical" evidence="1">
    <location>
        <begin position="80"/>
        <end position="98"/>
    </location>
</feature>
<dbReference type="SMART" id="SM00267">
    <property type="entry name" value="GGDEF"/>
    <property type="match status" value="1"/>
</dbReference>
<feature type="transmembrane region" description="Helical" evidence="1">
    <location>
        <begin position="230"/>
        <end position="249"/>
    </location>
</feature>
<dbReference type="Gene3D" id="3.30.70.270">
    <property type="match status" value="1"/>
</dbReference>
<evidence type="ECO:0000313" key="5">
    <source>
        <dbReference type="Proteomes" id="UP000609879"/>
    </source>
</evidence>
<dbReference type="Gene3D" id="3.20.20.450">
    <property type="entry name" value="EAL domain"/>
    <property type="match status" value="1"/>
</dbReference>
<dbReference type="Pfam" id="PF00563">
    <property type="entry name" value="EAL"/>
    <property type="match status" value="1"/>
</dbReference>
<comment type="caution">
    <text evidence="4">The sequence shown here is derived from an EMBL/GenBank/DDBJ whole genome shotgun (WGS) entry which is preliminary data.</text>
</comment>
<dbReference type="CDD" id="cd01948">
    <property type="entry name" value="EAL"/>
    <property type="match status" value="1"/>
</dbReference>
<keyword evidence="1" id="KW-0812">Transmembrane</keyword>
<keyword evidence="1" id="KW-0472">Membrane</keyword>
<feature type="transmembrane region" description="Helical" evidence="1">
    <location>
        <begin position="204"/>
        <end position="224"/>
    </location>
</feature>
<dbReference type="Pfam" id="PF00990">
    <property type="entry name" value="GGDEF"/>
    <property type="match status" value="1"/>
</dbReference>
<evidence type="ECO:0000313" key="4">
    <source>
        <dbReference type="EMBL" id="GID76679.1"/>
    </source>
</evidence>
<dbReference type="InterPro" id="IPR035919">
    <property type="entry name" value="EAL_sf"/>
</dbReference>
<protein>
    <submittedName>
        <fullName evidence="4">Uncharacterized protein</fullName>
    </submittedName>
</protein>
<name>A0ABQ3Y9L4_9ACTN</name>
<reference evidence="4 5" key="1">
    <citation type="submission" date="2021-01" db="EMBL/GenBank/DDBJ databases">
        <title>Whole genome shotgun sequence of Actinoplanes deccanensis NBRC 13994.</title>
        <authorList>
            <person name="Komaki H."/>
            <person name="Tamura T."/>
        </authorList>
    </citation>
    <scope>NUCLEOTIDE SEQUENCE [LARGE SCALE GENOMIC DNA]</scope>
    <source>
        <strain evidence="4 5">NBRC 13994</strain>
    </source>
</reference>
<feature type="transmembrane region" description="Helical" evidence="1">
    <location>
        <begin position="299"/>
        <end position="317"/>
    </location>
</feature>
<dbReference type="PROSITE" id="PS50887">
    <property type="entry name" value="GGDEF"/>
    <property type="match status" value="1"/>
</dbReference>
<feature type="transmembrane region" description="Helical" evidence="1">
    <location>
        <begin position="42"/>
        <end position="60"/>
    </location>
</feature>
<dbReference type="RefSeq" id="WP_203769546.1">
    <property type="nucleotide sequence ID" value="NZ_BAAABO010000045.1"/>
</dbReference>
<dbReference type="CDD" id="cd01949">
    <property type="entry name" value="GGDEF"/>
    <property type="match status" value="1"/>
</dbReference>
<dbReference type="SMART" id="SM00052">
    <property type="entry name" value="EAL"/>
    <property type="match status" value="1"/>
</dbReference>
<dbReference type="InterPro" id="IPR001633">
    <property type="entry name" value="EAL_dom"/>
</dbReference>
<proteinExistence type="predicted"/>
<keyword evidence="1" id="KW-1133">Transmembrane helix</keyword>
<feature type="domain" description="GGDEF" evidence="3">
    <location>
        <begin position="366"/>
        <end position="497"/>
    </location>
</feature>
<evidence type="ECO:0000259" key="3">
    <source>
        <dbReference type="PROSITE" id="PS50887"/>
    </source>
</evidence>
<dbReference type="PANTHER" id="PTHR44757">
    <property type="entry name" value="DIGUANYLATE CYCLASE DGCP"/>
    <property type="match status" value="1"/>
</dbReference>
<dbReference type="NCBIfam" id="TIGR00254">
    <property type="entry name" value="GGDEF"/>
    <property type="match status" value="1"/>
</dbReference>